<dbReference type="InterPro" id="IPR011762">
    <property type="entry name" value="COA_CT_N"/>
</dbReference>
<organism evidence="2 3">
    <name type="scientific">SAR324 cluster bacterium</name>
    <dbReference type="NCBI Taxonomy" id="2024889"/>
    <lineage>
        <taxon>Bacteria</taxon>
        <taxon>Deltaproteobacteria</taxon>
        <taxon>SAR324 cluster</taxon>
    </lineage>
</organism>
<dbReference type="GO" id="GO:0004658">
    <property type="term" value="F:propionyl-CoA carboxylase activity"/>
    <property type="evidence" value="ECO:0007669"/>
    <property type="project" value="TreeGrafter"/>
</dbReference>
<accession>A0A7X9FS42</accession>
<dbReference type="PANTHER" id="PTHR43842">
    <property type="entry name" value="PROPIONYL-COA CARBOXYLASE BETA CHAIN"/>
    <property type="match status" value="1"/>
</dbReference>
<sequence>MEEVDTKQFERIEALKQKKKQMKLGGGEARIEAQHKRGKLTAWERINYLCDPDTFTELGSFIELRNDHFGLGEKKVP</sequence>
<gene>
    <name evidence="2" type="ORF">GYA55_08530</name>
</gene>
<dbReference type="Gene3D" id="3.90.226.10">
    <property type="entry name" value="2-enoyl-CoA Hydratase, Chain A, domain 1"/>
    <property type="match status" value="1"/>
</dbReference>
<keyword evidence="2" id="KW-0808">Transferase</keyword>
<protein>
    <submittedName>
        <fullName evidence="2">Methylmalonyl-CoA carboxyltransferase</fullName>
    </submittedName>
</protein>
<comment type="caution">
    <text evidence="2">The sequence shown here is derived from an EMBL/GenBank/DDBJ whole genome shotgun (WGS) entry which is preliminary data.</text>
</comment>
<dbReference type="PANTHER" id="PTHR43842:SF2">
    <property type="entry name" value="PROPIONYL-COA CARBOXYLASE BETA CHAIN, MITOCHONDRIAL"/>
    <property type="match status" value="1"/>
</dbReference>
<dbReference type="Proteomes" id="UP000524246">
    <property type="component" value="Unassembled WGS sequence"/>
</dbReference>
<evidence type="ECO:0000259" key="1">
    <source>
        <dbReference type="PROSITE" id="PS50980"/>
    </source>
</evidence>
<feature type="domain" description="CoA carboxyltransferase N-terminal" evidence="1">
    <location>
        <begin position="8"/>
        <end position="77"/>
    </location>
</feature>
<dbReference type="InterPro" id="IPR029045">
    <property type="entry name" value="ClpP/crotonase-like_dom_sf"/>
</dbReference>
<dbReference type="PROSITE" id="PS50980">
    <property type="entry name" value="COA_CT_NTER"/>
    <property type="match status" value="1"/>
</dbReference>
<reference evidence="2 3" key="1">
    <citation type="journal article" date="2020" name="Biotechnol. Biofuels">
        <title>New insights from the biogas microbiome by comprehensive genome-resolved metagenomics of nearly 1600 species originating from multiple anaerobic digesters.</title>
        <authorList>
            <person name="Campanaro S."/>
            <person name="Treu L."/>
            <person name="Rodriguez-R L.M."/>
            <person name="Kovalovszki A."/>
            <person name="Ziels R.M."/>
            <person name="Maus I."/>
            <person name="Zhu X."/>
            <person name="Kougias P.G."/>
            <person name="Basile A."/>
            <person name="Luo G."/>
            <person name="Schluter A."/>
            <person name="Konstantinidis K.T."/>
            <person name="Angelidaki I."/>
        </authorList>
    </citation>
    <scope>NUCLEOTIDE SEQUENCE [LARGE SCALE GENOMIC DNA]</scope>
    <source>
        <strain evidence="2">AS27yjCOA_65</strain>
    </source>
</reference>
<dbReference type="SUPFAM" id="SSF52096">
    <property type="entry name" value="ClpP/crotonase"/>
    <property type="match status" value="1"/>
</dbReference>
<dbReference type="AlphaFoldDB" id="A0A7X9FS42"/>
<evidence type="ECO:0000313" key="3">
    <source>
        <dbReference type="Proteomes" id="UP000524246"/>
    </source>
</evidence>
<dbReference type="Pfam" id="PF01039">
    <property type="entry name" value="Carboxyl_trans"/>
    <property type="match status" value="1"/>
</dbReference>
<dbReference type="InterPro" id="IPR051047">
    <property type="entry name" value="AccD/PCCB"/>
</dbReference>
<name>A0A7X9FS42_9DELT</name>
<feature type="non-terminal residue" evidence="2">
    <location>
        <position position="77"/>
    </location>
</feature>
<dbReference type="InterPro" id="IPR034733">
    <property type="entry name" value="AcCoA_carboxyl_beta"/>
</dbReference>
<evidence type="ECO:0000313" key="2">
    <source>
        <dbReference type="EMBL" id="NMC63202.1"/>
    </source>
</evidence>
<proteinExistence type="predicted"/>
<dbReference type="EMBL" id="JAAZON010000378">
    <property type="protein sequence ID" value="NMC63202.1"/>
    <property type="molecule type" value="Genomic_DNA"/>
</dbReference>
<dbReference type="GO" id="GO:0016740">
    <property type="term" value="F:transferase activity"/>
    <property type="evidence" value="ECO:0007669"/>
    <property type="project" value="UniProtKB-KW"/>
</dbReference>